<evidence type="ECO:0000256" key="1">
    <source>
        <dbReference type="SAM" id="Phobius"/>
    </source>
</evidence>
<dbReference type="EnsemblMetazoa" id="GAUT052206-RA">
    <property type="protein sequence ID" value="GAUT052206-PA"/>
    <property type="gene ID" value="GAUT052206"/>
</dbReference>
<evidence type="ECO:0000313" key="2">
    <source>
        <dbReference type="EnsemblMetazoa" id="GAUT052206-PA"/>
    </source>
</evidence>
<dbReference type="Proteomes" id="UP000078200">
    <property type="component" value="Unassembled WGS sequence"/>
</dbReference>
<dbReference type="AlphaFoldDB" id="A0A1A9VYX9"/>
<keyword evidence="1" id="KW-1133">Transmembrane helix</keyword>
<keyword evidence="1" id="KW-0472">Membrane</keyword>
<evidence type="ECO:0000313" key="3">
    <source>
        <dbReference type="Proteomes" id="UP000078200"/>
    </source>
</evidence>
<sequence>MNIFNIVNIETTSLHFKPSASNEYTLVNVFGGKRVILRECTAAAATFTIFIKNCKFFLTSLSWEAIERNVVLPTAKNFLVRYCRTRYWNTDHLWNIRNTNIITYACHIENEMLRRANARYCLGRHGMTICSRLIVALLIIISMGVATLYAKNQSINSIKFSSRNTTTLTVKPVIRDISHWPIEKLQAFILSSALLLMTFTYAKPQNDRENLMLFEITHRARRVRHKKCQLKCYQEIYKVDEITLIPPTFRSKEEFSSQEFLYSIDIFILRNCQGPSNHSYSSVLVVRSIA</sequence>
<organism evidence="2 3">
    <name type="scientific">Glossina austeni</name>
    <name type="common">Savannah tsetse fly</name>
    <dbReference type="NCBI Taxonomy" id="7395"/>
    <lineage>
        <taxon>Eukaryota</taxon>
        <taxon>Metazoa</taxon>
        <taxon>Ecdysozoa</taxon>
        <taxon>Arthropoda</taxon>
        <taxon>Hexapoda</taxon>
        <taxon>Insecta</taxon>
        <taxon>Pterygota</taxon>
        <taxon>Neoptera</taxon>
        <taxon>Endopterygota</taxon>
        <taxon>Diptera</taxon>
        <taxon>Brachycera</taxon>
        <taxon>Muscomorpha</taxon>
        <taxon>Hippoboscoidea</taxon>
        <taxon>Glossinidae</taxon>
        <taxon>Glossina</taxon>
    </lineage>
</organism>
<accession>A0A1A9VYX9</accession>
<protein>
    <submittedName>
        <fullName evidence="2">Uncharacterized protein</fullName>
    </submittedName>
</protein>
<dbReference type="VEuPathDB" id="VectorBase:GAUT052206"/>
<reference evidence="2" key="1">
    <citation type="submission" date="2020-05" db="UniProtKB">
        <authorList>
            <consortium name="EnsemblMetazoa"/>
        </authorList>
    </citation>
    <scope>IDENTIFICATION</scope>
    <source>
        <strain evidence="2">TTRI</strain>
    </source>
</reference>
<keyword evidence="1" id="KW-0812">Transmembrane</keyword>
<name>A0A1A9VYX9_GLOAU</name>
<feature type="transmembrane region" description="Helical" evidence="1">
    <location>
        <begin position="129"/>
        <end position="150"/>
    </location>
</feature>
<keyword evidence="3" id="KW-1185">Reference proteome</keyword>
<proteinExistence type="predicted"/>